<reference evidence="3 4" key="1">
    <citation type="submission" date="2023-08" db="EMBL/GenBank/DDBJ databases">
        <title>Genomic and mutational analysis of Pseudomonas syringae pv. tagetis EB037 pathogenicity on sunflower.</title>
        <authorList>
            <person name="Maul J.E."/>
        </authorList>
    </citation>
    <scope>NUCLEOTIDE SEQUENCE [LARGE SCALE GENOMIC DNA]</scope>
    <source>
        <strain evidence="3 4">EB037_T1</strain>
    </source>
</reference>
<proteinExistence type="predicted"/>
<evidence type="ECO:0000256" key="2">
    <source>
        <dbReference type="ARBA" id="ARBA00022840"/>
    </source>
</evidence>
<protein>
    <submittedName>
        <fullName evidence="3">Heme ABC transporter ATP-binding protein</fullName>
    </submittedName>
</protein>
<dbReference type="EMBL" id="JAVCQK010000581">
    <property type="protein sequence ID" value="MFH7519244.1"/>
    <property type="molecule type" value="Genomic_DNA"/>
</dbReference>
<dbReference type="SUPFAM" id="SSF52540">
    <property type="entry name" value="P-loop containing nucleoside triphosphate hydrolases"/>
    <property type="match status" value="1"/>
</dbReference>
<comment type="caution">
    <text evidence="3">The sequence shown here is derived from an EMBL/GenBank/DDBJ whole genome shotgun (WGS) entry which is preliminary data.</text>
</comment>
<dbReference type="InterPro" id="IPR027417">
    <property type="entry name" value="P-loop_NTPase"/>
</dbReference>
<dbReference type="PANTHER" id="PTHR43790">
    <property type="entry name" value="CARBOHYDRATE TRANSPORT ATP-BINDING PROTEIN MG119-RELATED"/>
    <property type="match status" value="1"/>
</dbReference>
<feature type="non-terminal residue" evidence="3">
    <location>
        <position position="1"/>
    </location>
</feature>
<evidence type="ECO:0000256" key="1">
    <source>
        <dbReference type="ARBA" id="ARBA00022741"/>
    </source>
</evidence>
<dbReference type="Gene3D" id="3.40.50.300">
    <property type="entry name" value="P-loop containing nucleotide triphosphate hydrolases"/>
    <property type="match status" value="1"/>
</dbReference>
<feature type="non-terminal residue" evidence="3">
    <location>
        <position position="81"/>
    </location>
</feature>
<evidence type="ECO:0000313" key="4">
    <source>
        <dbReference type="Proteomes" id="UP001610657"/>
    </source>
</evidence>
<keyword evidence="2 3" id="KW-0067">ATP-binding</keyword>
<dbReference type="InterPro" id="IPR050107">
    <property type="entry name" value="ABC_carbohydrate_import_ATPase"/>
</dbReference>
<keyword evidence="4" id="KW-1185">Reference proteome</keyword>
<dbReference type="GO" id="GO:0005524">
    <property type="term" value="F:ATP binding"/>
    <property type="evidence" value="ECO:0007669"/>
    <property type="project" value="UniProtKB-KW"/>
</dbReference>
<evidence type="ECO:0000313" key="3">
    <source>
        <dbReference type="EMBL" id="MFH7519244.1"/>
    </source>
</evidence>
<accession>A0ABW7NWL3</accession>
<gene>
    <name evidence="3" type="ORF">RA271_29480</name>
</gene>
<sequence length="81" mass="8873">LDGEPVRFSGPGEAMRAGIGMVHQHFMLVPVFTVAENVALGDEHTRALGVLELEATRRRIREISAQYGFDVDPDAVVEDLP</sequence>
<dbReference type="Proteomes" id="UP001610657">
    <property type="component" value="Unassembled WGS sequence"/>
</dbReference>
<name>A0ABW7NWL3_9PSED</name>
<organism evidence="3 4">
    <name type="scientific">Pseudomonas syringae pv. tagetis</name>
    <dbReference type="NCBI Taxonomy" id="129140"/>
    <lineage>
        <taxon>Bacteria</taxon>
        <taxon>Pseudomonadati</taxon>
        <taxon>Pseudomonadota</taxon>
        <taxon>Gammaproteobacteria</taxon>
        <taxon>Pseudomonadales</taxon>
        <taxon>Pseudomonadaceae</taxon>
        <taxon>Pseudomonas</taxon>
    </lineage>
</organism>
<dbReference type="PANTHER" id="PTHR43790:SF4">
    <property type="entry name" value="GUANOSINE IMPORT ATP-BINDING PROTEIN NUPO"/>
    <property type="match status" value="1"/>
</dbReference>
<keyword evidence="1" id="KW-0547">Nucleotide-binding</keyword>